<protein>
    <recommendedName>
        <fullName evidence="3">General stress protein 17M-like domain-containing protein</fullName>
    </recommendedName>
</protein>
<feature type="transmembrane region" description="Helical" evidence="2">
    <location>
        <begin position="73"/>
        <end position="96"/>
    </location>
</feature>
<keyword evidence="5" id="KW-1185">Reference proteome</keyword>
<gene>
    <name evidence="4" type="ORF">NCTC11923_01247</name>
</gene>
<proteinExistence type="predicted"/>
<dbReference type="RefSeq" id="WP_034514858.1">
    <property type="nucleotide sequence ID" value="NZ_CBCRWE010000011.1"/>
</dbReference>
<dbReference type="Pfam" id="PF11181">
    <property type="entry name" value="YflT"/>
    <property type="match status" value="1"/>
</dbReference>
<dbReference type="Proteomes" id="UP000276899">
    <property type="component" value="Chromosome"/>
</dbReference>
<name>A0A3S4SF63_9ACTO</name>
<evidence type="ECO:0000256" key="2">
    <source>
        <dbReference type="SAM" id="Phobius"/>
    </source>
</evidence>
<accession>A0A3S4SF63</accession>
<feature type="transmembrane region" description="Helical" evidence="2">
    <location>
        <begin position="102"/>
        <end position="126"/>
    </location>
</feature>
<dbReference type="InterPro" id="IPR025889">
    <property type="entry name" value="GSP17M-like_dom"/>
</dbReference>
<evidence type="ECO:0000259" key="3">
    <source>
        <dbReference type="Pfam" id="PF11181"/>
    </source>
</evidence>
<feature type="compositionally biased region" description="Basic and acidic residues" evidence="1">
    <location>
        <begin position="254"/>
        <end position="279"/>
    </location>
</feature>
<keyword evidence="2" id="KW-0472">Membrane</keyword>
<dbReference type="EMBL" id="LR134363">
    <property type="protein sequence ID" value="VEG74613.1"/>
    <property type="molecule type" value="Genomic_DNA"/>
</dbReference>
<feature type="region of interest" description="Disordered" evidence="1">
    <location>
        <begin position="167"/>
        <end position="279"/>
    </location>
</feature>
<evidence type="ECO:0000313" key="5">
    <source>
        <dbReference type="Proteomes" id="UP000276899"/>
    </source>
</evidence>
<feature type="compositionally biased region" description="Basic and acidic residues" evidence="1">
    <location>
        <begin position="171"/>
        <end position="180"/>
    </location>
</feature>
<feature type="domain" description="General stress protein 17M-like" evidence="3">
    <location>
        <begin position="24"/>
        <end position="106"/>
    </location>
</feature>
<evidence type="ECO:0000256" key="1">
    <source>
        <dbReference type="SAM" id="MobiDB-lite"/>
    </source>
</evidence>
<reference evidence="4 5" key="1">
    <citation type="submission" date="2018-12" db="EMBL/GenBank/DDBJ databases">
        <authorList>
            <consortium name="Pathogen Informatics"/>
        </authorList>
    </citation>
    <scope>NUCLEOTIDE SEQUENCE [LARGE SCALE GENOMIC DNA]</scope>
    <source>
        <strain evidence="4 5">NCTC11923</strain>
    </source>
</reference>
<dbReference type="AlphaFoldDB" id="A0A3S4SF63"/>
<evidence type="ECO:0000313" key="4">
    <source>
        <dbReference type="EMBL" id="VEG74613.1"/>
    </source>
</evidence>
<organism evidence="4 5">
    <name type="scientific">Actinomyces slackii</name>
    <dbReference type="NCBI Taxonomy" id="52774"/>
    <lineage>
        <taxon>Bacteria</taxon>
        <taxon>Bacillati</taxon>
        <taxon>Actinomycetota</taxon>
        <taxon>Actinomycetes</taxon>
        <taxon>Actinomycetales</taxon>
        <taxon>Actinomycetaceae</taxon>
        <taxon>Actinomyces</taxon>
    </lineage>
</organism>
<keyword evidence="2" id="KW-1133">Transmembrane helix</keyword>
<dbReference type="STRING" id="1278298.GCA_000428685_01775"/>
<dbReference type="KEGG" id="asla:NCTC11923_01247"/>
<keyword evidence="2" id="KW-0812">Transmembrane</keyword>
<sequence>MTANLTPSPALGSSRHVTMPRGEEIASFATYAEAQHAVDALSDEGFPVQYLTIVGTDLRQVERITGRMSWGRAVASGAGSGLWIGIFFAAMMAMFGQSAPTSVPLVACVLLGVLWGIIFQVVGYALTRGRRDFTSISQVIASRYSIIASQDAREGALALARVPGNLTRGGESARRAEERRRARQASSDGPTAFGSRPDEQPRFGVRVTPVADPSGYGQVVAEAGDGQDVAPLPESPQAEHPQGPDTPETQPARVPEDYDPFLRPRPDDSGSGAKARDED</sequence>